<feature type="domain" description="4Fe-4S ferredoxin-type" evidence="9">
    <location>
        <begin position="226"/>
        <end position="255"/>
    </location>
</feature>
<dbReference type="InterPro" id="IPR017900">
    <property type="entry name" value="4Fe4S_Fe_S_CS"/>
</dbReference>
<keyword evidence="7" id="KW-0411">Iron-sulfur</keyword>
<dbReference type="AlphaFoldDB" id="A0A2I1NBC9"/>
<feature type="transmembrane region" description="Helical" evidence="8">
    <location>
        <begin position="12"/>
        <end position="29"/>
    </location>
</feature>
<keyword evidence="2" id="KW-0004">4Fe-4S</keyword>
<name>A0A2I1NBC9_9BACT</name>
<feature type="transmembrane region" description="Helical" evidence="8">
    <location>
        <begin position="149"/>
        <end position="172"/>
    </location>
</feature>
<keyword evidence="6" id="KW-0408">Iron</keyword>
<keyword evidence="3" id="KW-0479">Metal-binding</keyword>
<dbReference type="NCBIfam" id="TIGR02163">
    <property type="entry name" value="napH"/>
    <property type="match status" value="1"/>
</dbReference>
<dbReference type="RefSeq" id="WP_101636685.1">
    <property type="nucleotide sequence ID" value="NZ_PKHU01000002.1"/>
</dbReference>
<keyword evidence="8" id="KW-0812">Transmembrane</keyword>
<evidence type="ECO:0000313" key="10">
    <source>
        <dbReference type="EMBL" id="PKZ29678.1"/>
    </source>
</evidence>
<evidence type="ECO:0000313" key="11">
    <source>
        <dbReference type="Proteomes" id="UP000234639"/>
    </source>
</evidence>
<proteinExistence type="predicted"/>
<feature type="domain" description="4Fe-4S ferredoxin-type" evidence="9">
    <location>
        <begin position="196"/>
        <end position="225"/>
    </location>
</feature>
<dbReference type="Gene3D" id="3.30.70.20">
    <property type="match status" value="1"/>
</dbReference>
<reference evidence="10 11" key="1">
    <citation type="submission" date="2017-12" db="EMBL/GenBank/DDBJ databases">
        <title>Phylogenetic diversity of female urinary microbiome.</title>
        <authorList>
            <person name="Thomas-White K."/>
            <person name="Wolfe A.J."/>
        </authorList>
    </citation>
    <scope>NUCLEOTIDE SEQUENCE [LARGE SCALE GENOMIC DNA]</scope>
    <source>
        <strain evidence="10 11">UMB0112</strain>
    </source>
</reference>
<dbReference type="GO" id="GO:0051539">
    <property type="term" value="F:4 iron, 4 sulfur cluster binding"/>
    <property type="evidence" value="ECO:0007669"/>
    <property type="project" value="UniProtKB-KW"/>
</dbReference>
<keyword evidence="5" id="KW-0249">Electron transport</keyword>
<accession>A0A2I1NBC9</accession>
<feature type="transmembrane region" description="Helical" evidence="8">
    <location>
        <begin position="120"/>
        <end position="137"/>
    </location>
</feature>
<dbReference type="PROSITE" id="PS51379">
    <property type="entry name" value="4FE4S_FER_2"/>
    <property type="match status" value="2"/>
</dbReference>
<sequence>MKINNLRRVVQILVLALFMFGNLEILNILKGNLSSSILLGKISLSDPFAVLQIYLATFNVSFVAISGALIIALFYSLIAPRLFCSWVCPVNLITDFAYFIRKKLKIRGGYLNLNANFRYYFLALSLIASFVLGVPAFENISFVGVIQRGLIYLNFTFLNVAFLLFVFDTFVAKRGVCSKICPLGAFYALLSKLSLIRVKHSFKNCTKCMDCIKVCPEDGILKDISKKDFFISSSCISCGRCVDVCTHDALNFGIIKKDKK</sequence>
<keyword evidence="8" id="KW-0472">Membrane</keyword>
<evidence type="ECO:0000256" key="5">
    <source>
        <dbReference type="ARBA" id="ARBA00022982"/>
    </source>
</evidence>
<protein>
    <submittedName>
        <fullName evidence="10">Quinol dehydrogenase ferredoxin subunit NapH</fullName>
    </submittedName>
</protein>
<dbReference type="InterPro" id="IPR051684">
    <property type="entry name" value="Electron_Trans/Redox"/>
</dbReference>
<dbReference type="PROSITE" id="PS00198">
    <property type="entry name" value="4FE4S_FER_1"/>
    <property type="match status" value="1"/>
</dbReference>
<dbReference type="InterPro" id="IPR017896">
    <property type="entry name" value="4Fe4S_Fe-S-bd"/>
</dbReference>
<comment type="caution">
    <text evidence="10">The sequence shown here is derived from an EMBL/GenBank/DDBJ whole genome shotgun (WGS) entry which is preliminary data.</text>
</comment>
<dbReference type="Pfam" id="PF13237">
    <property type="entry name" value="Fer4_10"/>
    <property type="match status" value="1"/>
</dbReference>
<feature type="transmembrane region" description="Helical" evidence="8">
    <location>
        <begin position="82"/>
        <end position="100"/>
    </location>
</feature>
<dbReference type="EMBL" id="PKHU01000002">
    <property type="protein sequence ID" value="PKZ29678.1"/>
    <property type="molecule type" value="Genomic_DNA"/>
</dbReference>
<evidence type="ECO:0000256" key="8">
    <source>
        <dbReference type="SAM" id="Phobius"/>
    </source>
</evidence>
<keyword evidence="8" id="KW-1133">Transmembrane helix</keyword>
<keyword evidence="4" id="KW-0677">Repeat</keyword>
<dbReference type="SUPFAM" id="SSF54862">
    <property type="entry name" value="4Fe-4S ferredoxins"/>
    <property type="match status" value="1"/>
</dbReference>
<evidence type="ECO:0000256" key="4">
    <source>
        <dbReference type="ARBA" id="ARBA00022737"/>
    </source>
</evidence>
<feature type="transmembrane region" description="Helical" evidence="8">
    <location>
        <begin position="49"/>
        <end position="75"/>
    </location>
</feature>
<evidence type="ECO:0000256" key="3">
    <source>
        <dbReference type="ARBA" id="ARBA00022723"/>
    </source>
</evidence>
<evidence type="ECO:0000259" key="9">
    <source>
        <dbReference type="PROSITE" id="PS51379"/>
    </source>
</evidence>
<organism evidence="10 11">
    <name type="scientific">Campylobacter ureolyticus</name>
    <dbReference type="NCBI Taxonomy" id="827"/>
    <lineage>
        <taxon>Bacteria</taxon>
        <taxon>Pseudomonadati</taxon>
        <taxon>Campylobacterota</taxon>
        <taxon>Epsilonproteobacteria</taxon>
        <taxon>Campylobacterales</taxon>
        <taxon>Campylobacteraceae</taxon>
        <taxon>Campylobacter</taxon>
    </lineage>
</organism>
<evidence type="ECO:0000256" key="7">
    <source>
        <dbReference type="ARBA" id="ARBA00023014"/>
    </source>
</evidence>
<dbReference type="PANTHER" id="PTHR30176">
    <property type="entry name" value="FERREDOXIN-TYPE PROTEIN NAPH"/>
    <property type="match status" value="1"/>
</dbReference>
<dbReference type="GO" id="GO:0005886">
    <property type="term" value="C:plasma membrane"/>
    <property type="evidence" value="ECO:0007669"/>
    <property type="project" value="TreeGrafter"/>
</dbReference>
<dbReference type="GO" id="GO:0046872">
    <property type="term" value="F:metal ion binding"/>
    <property type="evidence" value="ECO:0007669"/>
    <property type="project" value="UniProtKB-KW"/>
</dbReference>
<dbReference type="Pfam" id="PF12801">
    <property type="entry name" value="Fer4_5"/>
    <property type="match status" value="2"/>
</dbReference>
<evidence type="ECO:0000256" key="2">
    <source>
        <dbReference type="ARBA" id="ARBA00022485"/>
    </source>
</evidence>
<dbReference type="Proteomes" id="UP000234639">
    <property type="component" value="Unassembled WGS sequence"/>
</dbReference>
<dbReference type="NCBIfam" id="NF007013">
    <property type="entry name" value="PRK09477.1"/>
    <property type="match status" value="1"/>
</dbReference>
<dbReference type="InterPro" id="IPR011886">
    <property type="entry name" value="NapH_MauN"/>
</dbReference>
<dbReference type="PANTHER" id="PTHR30176:SF3">
    <property type="entry name" value="FERREDOXIN-TYPE PROTEIN NAPH"/>
    <property type="match status" value="1"/>
</dbReference>
<keyword evidence="1" id="KW-0813">Transport</keyword>
<evidence type="ECO:0000256" key="1">
    <source>
        <dbReference type="ARBA" id="ARBA00022448"/>
    </source>
</evidence>
<gene>
    <name evidence="10" type="ORF">CYJ41_01965</name>
</gene>
<evidence type="ECO:0000256" key="6">
    <source>
        <dbReference type="ARBA" id="ARBA00023004"/>
    </source>
</evidence>